<name>A0A1I2BVN6_9BACL</name>
<evidence type="ECO:0000313" key="1">
    <source>
        <dbReference type="EMBL" id="SFE60127.1"/>
    </source>
</evidence>
<dbReference type="EMBL" id="FONN01000004">
    <property type="protein sequence ID" value="SFE60127.1"/>
    <property type="molecule type" value="Genomic_DNA"/>
</dbReference>
<sequence length="169" mass="20172">MERFEKAVQRIKNIDWSVRKQDLPSHALLVTEFINRGNVFRDVYCPENKMRKPIYSAAQIIGVEEKILLDIQKKVEELDLLKQGWTVEFLCKYFLEWEWAISVGEKIDVRFEDLYEPIILLFERGGRVSYHHNELVCGKYGWPQNVYPFPRTEFNELNMERLDEIDGVE</sequence>
<protein>
    <submittedName>
        <fullName evidence="1">Uncharacterized protein</fullName>
    </submittedName>
</protein>
<accession>A0A1I2BVN6</accession>
<proteinExistence type="predicted"/>
<dbReference type="Proteomes" id="UP000183410">
    <property type="component" value="Unassembled WGS sequence"/>
</dbReference>
<gene>
    <name evidence="1" type="ORF">SAMN04487969_104107</name>
</gene>
<dbReference type="RefSeq" id="WP_046232521.1">
    <property type="nucleotide sequence ID" value="NZ_FONN01000004.1"/>
</dbReference>
<dbReference type="OrthoDB" id="2085833at2"/>
<dbReference type="AlphaFoldDB" id="A0A1I2BVN6"/>
<keyword evidence="2" id="KW-1185">Reference proteome</keyword>
<reference evidence="2" key="1">
    <citation type="submission" date="2016-10" db="EMBL/GenBank/DDBJ databases">
        <authorList>
            <person name="Varghese N."/>
            <person name="Submissions S."/>
        </authorList>
    </citation>
    <scope>NUCLEOTIDE SEQUENCE [LARGE SCALE GENOMIC DNA]</scope>
    <source>
        <strain evidence="2">CGMCC 1.10223</strain>
    </source>
</reference>
<evidence type="ECO:0000313" key="2">
    <source>
        <dbReference type="Proteomes" id="UP000183410"/>
    </source>
</evidence>
<organism evidence="1 2">
    <name type="scientific">Paenibacillus algorifonticola</name>
    <dbReference type="NCBI Taxonomy" id="684063"/>
    <lineage>
        <taxon>Bacteria</taxon>
        <taxon>Bacillati</taxon>
        <taxon>Bacillota</taxon>
        <taxon>Bacilli</taxon>
        <taxon>Bacillales</taxon>
        <taxon>Paenibacillaceae</taxon>
        <taxon>Paenibacillus</taxon>
    </lineage>
</organism>